<dbReference type="Proteomes" id="UP000238350">
    <property type="component" value="Unassembled WGS sequence"/>
</dbReference>
<dbReference type="PANTHER" id="PTHR11800:SF13">
    <property type="entry name" value="DNA-DIRECTED RNA POLYMERASES I AND III SUBUNIT RPAC1"/>
    <property type="match status" value="1"/>
</dbReference>
<dbReference type="FunFam" id="2.170.120.12:FF:000003">
    <property type="entry name" value="Dna-directed rna polymerases i and iii subunit"/>
    <property type="match status" value="1"/>
</dbReference>
<evidence type="ECO:0000256" key="5">
    <source>
        <dbReference type="ARBA" id="ARBA00023242"/>
    </source>
</evidence>
<evidence type="ECO:0000256" key="6">
    <source>
        <dbReference type="ARBA" id="ARBA00025804"/>
    </source>
</evidence>
<dbReference type="InterPro" id="IPR001514">
    <property type="entry name" value="DNA-dir_RNA_pol_30-40kDasu_CS"/>
</dbReference>
<dbReference type="InterPro" id="IPR033901">
    <property type="entry name" value="RNAPI/III_AC40"/>
</dbReference>
<dbReference type="GO" id="GO:0003677">
    <property type="term" value="F:DNA binding"/>
    <property type="evidence" value="ECO:0007669"/>
    <property type="project" value="InterPro"/>
</dbReference>
<dbReference type="SUPFAM" id="SSF56553">
    <property type="entry name" value="Insert subdomain of RNA polymerase alpha subunit"/>
    <property type="match status" value="1"/>
</dbReference>
<dbReference type="STRING" id="45607.A0A2T0FE03"/>
<dbReference type="GO" id="GO:0006383">
    <property type="term" value="P:transcription by RNA polymerase III"/>
    <property type="evidence" value="ECO:0007669"/>
    <property type="project" value="UniProtKB-ARBA"/>
</dbReference>
<dbReference type="NCBIfam" id="NF001988">
    <property type="entry name" value="PRK00783.1"/>
    <property type="match status" value="1"/>
</dbReference>
<reference evidence="9 10" key="1">
    <citation type="submission" date="2017-04" db="EMBL/GenBank/DDBJ databases">
        <title>Genome sequencing of [Candida] sorbophila.</title>
        <authorList>
            <person name="Ahn J.O."/>
        </authorList>
    </citation>
    <scope>NUCLEOTIDE SEQUENCE [LARGE SCALE GENOMIC DNA]</scope>
    <source>
        <strain evidence="9 10">DS02</strain>
    </source>
</reference>
<dbReference type="RefSeq" id="XP_024663180.1">
    <property type="nucleotide sequence ID" value="XM_024807412.1"/>
</dbReference>
<accession>A0A2T0FE03</accession>
<evidence type="ECO:0000313" key="10">
    <source>
        <dbReference type="Proteomes" id="UP000238350"/>
    </source>
</evidence>
<evidence type="ECO:0000256" key="4">
    <source>
        <dbReference type="ARBA" id="ARBA00023163"/>
    </source>
</evidence>
<dbReference type="InterPro" id="IPR050518">
    <property type="entry name" value="Rpo3/RPB3_RNA_Pol_subunit"/>
</dbReference>
<dbReference type="InterPro" id="IPR022842">
    <property type="entry name" value="RNAP_Rpo3/Rpb3/RPAC1"/>
</dbReference>
<evidence type="ECO:0000256" key="2">
    <source>
        <dbReference type="ARBA" id="ARBA00022083"/>
    </source>
</evidence>
<dbReference type="PROSITE" id="PS00446">
    <property type="entry name" value="RNA_POL_D_30KD"/>
    <property type="match status" value="1"/>
</dbReference>
<feature type="domain" description="DNA-directed RNA polymerase RpoA/D/Rpb3-type" evidence="8">
    <location>
        <begin position="48"/>
        <end position="331"/>
    </location>
</feature>
<dbReference type="InterPro" id="IPR036643">
    <property type="entry name" value="RNApol_insert_sf"/>
</dbReference>
<dbReference type="GO" id="GO:0005736">
    <property type="term" value="C:RNA polymerase I complex"/>
    <property type="evidence" value="ECO:0007669"/>
    <property type="project" value="UniProtKB-ARBA"/>
</dbReference>
<comment type="subcellular location">
    <subcellularLocation>
        <location evidence="1">Nucleus</location>
    </subcellularLocation>
</comment>
<evidence type="ECO:0000256" key="1">
    <source>
        <dbReference type="ARBA" id="ARBA00004123"/>
    </source>
</evidence>
<keyword evidence="10" id="KW-1185">Reference proteome</keyword>
<evidence type="ECO:0000259" key="8">
    <source>
        <dbReference type="SMART" id="SM00662"/>
    </source>
</evidence>
<gene>
    <name evidence="9" type="ORF">B9G98_00854</name>
</gene>
<dbReference type="InterPro" id="IPR036603">
    <property type="entry name" value="RBP11-like"/>
</dbReference>
<dbReference type="InterPro" id="IPR011263">
    <property type="entry name" value="DNA-dir_RNA_pol_RpoA/D/Rpb3"/>
</dbReference>
<dbReference type="Gene3D" id="3.30.1360.10">
    <property type="entry name" value="RNA polymerase, RBP11-like subunit"/>
    <property type="match status" value="1"/>
</dbReference>
<dbReference type="GO" id="GO:0046983">
    <property type="term" value="F:protein dimerization activity"/>
    <property type="evidence" value="ECO:0007669"/>
    <property type="project" value="InterPro"/>
</dbReference>
<dbReference type="SUPFAM" id="SSF55257">
    <property type="entry name" value="RBP11-like subunits of RNA polymerase"/>
    <property type="match status" value="1"/>
</dbReference>
<sequence>MINVYQDHVANTGSRDYPGNISGEDEDWTLDTFKKNFDIDISFLTDNEANFDLKGIDTSLANAFRRIMIAEVPSVAIDSVFIEMNTSVIQDEVLASRIGLVPLRLSPDWLDWVDPTQEAVDENGESQLNNSRNTVIFSLNVKCERNKNAPAGSEDPNELYINSNVYARDLKFQPQEGQLEFMDPPPTVASPDILLCKLRPGQEISLYCFAVLGVGSDHAKFSPVSTASYRLMPSITLTEDITGEEAEKLKKCFSPGVIDIKNNKAVVVDPRRDTVSREVLRHPEFRDKVQLGRVRNHFIFNVESTGAMEPDEIFVKSINQLRNKAKDLLACEL</sequence>
<organism evidence="9 10">
    <name type="scientific">Wickerhamiella sorbophila</name>
    <dbReference type="NCBI Taxonomy" id="45607"/>
    <lineage>
        <taxon>Eukaryota</taxon>
        <taxon>Fungi</taxon>
        <taxon>Dikarya</taxon>
        <taxon>Ascomycota</taxon>
        <taxon>Saccharomycotina</taxon>
        <taxon>Dipodascomycetes</taxon>
        <taxon>Dipodascales</taxon>
        <taxon>Trichomonascaceae</taxon>
        <taxon>Wickerhamiella</taxon>
    </lineage>
</organism>
<dbReference type="AlphaFoldDB" id="A0A2T0FE03"/>
<dbReference type="OrthoDB" id="270173at2759"/>
<name>A0A2T0FE03_9ASCO</name>
<comment type="caution">
    <text evidence="9">The sequence shown here is derived from an EMBL/GenBank/DDBJ whole genome shotgun (WGS) entry which is preliminary data.</text>
</comment>
<dbReference type="HAMAP" id="MF_00320">
    <property type="entry name" value="RNApol_arch_Rpo3"/>
    <property type="match status" value="1"/>
</dbReference>
<evidence type="ECO:0000313" key="9">
    <source>
        <dbReference type="EMBL" id="PRT53234.1"/>
    </source>
</evidence>
<evidence type="ECO:0000256" key="7">
    <source>
        <dbReference type="ARBA" id="ARBA00081520"/>
    </source>
</evidence>
<dbReference type="FunFam" id="3.30.1360.10:FF:000005">
    <property type="entry name" value="Dna-directed rna polymerases i and iii subunit"/>
    <property type="match status" value="1"/>
</dbReference>
<dbReference type="InterPro" id="IPR011262">
    <property type="entry name" value="DNA-dir_RNA_pol_insert"/>
</dbReference>
<dbReference type="GO" id="GO:0003899">
    <property type="term" value="F:DNA-directed RNA polymerase activity"/>
    <property type="evidence" value="ECO:0007669"/>
    <property type="project" value="InterPro"/>
</dbReference>
<dbReference type="EMBL" id="NDIQ01000001">
    <property type="protein sequence ID" value="PRT53234.1"/>
    <property type="molecule type" value="Genomic_DNA"/>
</dbReference>
<dbReference type="SMART" id="SM00662">
    <property type="entry name" value="RPOLD"/>
    <property type="match status" value="1"/>
</dbReference>
<dbReference type="CDD" id="cd07032">
    <property type="entry name" value="RNAP_I_II_AC40"/>
    <property type="match status" value="1"/>
</dbReference>
<dbReference type="Pfam" id="PF01193">
    <property type="entry name" value="RNA_pol_L"/>
    <property type="match status" value="1"/>
</dbReference>
<dbReference type="Gene3D" id="2.170.120.12">
    <property type="entry name" value="DNA-directed RNA polymerase, insert domain"/>
    <property type="match status" value="1"/>
</dbReference>
<dbReference type="GO" id="GO:0005666">
    <property type="term" value="C:RNA polymerase III complex"/>
    <property type="evidence" value="ECO:0007669"/>
    <property type="project" value="TreeGrafter"/>
</dbReference>
<comment type="similarity">
    <text evidence="6">Belongs to the archaeal Rpo3/eukaryotic RPB3 RNA polymerase subunit family.</text>
</comment>
<keyword evidence="5" id="KW-0539">Nucleus</keyword>
<evidence type="ECO:0000256" key="3">
    <source>
        <dbReference type="ARBA" id="ARBA00022478"/>
    </source>
</evidence>
<dbReference type="Pfam" id="PF01000">
    <property type="entry name" value="RNA_pol_A_bac"/>
    <property type="match status" value="1"/>
</dbReference>
<dbReference type="PANTHER" id="PTHR11800">
    <property type="entry name" value="DNA-DIRECTED RNA POLYMERASE"/>
    <property type="match status" value="1"/>
</dbReference>
<proteinExistence type="inferred from homology"/>
<dbReference type="GeneID" id="36514603"/>
<keyword evidence="4" id="KW-0804">Transcription</keyword>
<protein>
    <recommendedName>
        <fullName evidence="2">DNA-directed RNA polymerases I and III subunit RPAC1</fullName>
    </recommendedName>
    <alternativeName>
        <fullName evidence="7">DNA-directed RNA polymerases I and III 40 kDa polypeptide</fullName>
    </alternativeName>
</protein>
<dbReference type="GO" id="GO:0006362">
    <property type="term" value="P:transcription elongation by RNA polymerase I"/>
    <property type="evidence" value="ECO:0007669"/>
    <property type="project" value="UniProtKB-ARBA"/>
</dbReference>
<keyword evidence="3 9" id="KW-0240">DNA-directed RNA polymerase</keyword>